<dbReference type="InterPro" id="IPR027417">
    <property type="entry name" value="P-loop_NTPase"/>
</dbReference>
<evidence type="ECO:0000259" key="3">
    <source>
        <dbReference type="Pfam" id="PF25000"/>
    </source>
</evidence>
<feature type="domain" description="NB-ARC" evidence="2">
    <location>
        <begin position="60"/>
        <end position="190"/>
    </location>
</feature>
<dbReference type="GO" id="GO:0043531">
    <property type="term" value="F:ADP binding"/>
    <property type="evidence" value="ECO:0007669"/>
    <property type="project" value="InterPro"/>
</dbReference>
<keyword evidence="5" id="KW-1185">Reference proteome</keyword>
<gene>
    <name evidence="4" type="ORF">PS9374_04576</name>
</gene>
<dbReference type="Pfam" id="PF25000">
    <property type="entry name" value="DUF7779"/>
    <property type="match status" value="1"/>
</dbReference>
<evidence type="ECO:0000313" key="5">
    <source>
        <dbReference type="Proteomes" id="UP000077701"/>
    </source>
</evidence>
<dbReference type="InterPro" id="IPR019734">
    <property type="entry name" value="TPR_rpt"/>
</dbReference>
<dbReference type="InterPro" id="IPR002182">
    <property type="entry name" value="NB-ARC"/>
</dbReference>
<dbReference type="Gene3D" id="1.25.40.10">
    <property type="entry name" value="Tetratricopeptide repeat domain"/>
    <property type="match status" value="2"/>
</dbReference>
<dbReference type="PANTHER" id="PTHR46082:SF6">
    <property type="entry name" value="AAA+ ATPASE DOMAIN-CONTAINING PROTEIN-RELATED"/>
    <property type="match status" value="1"/>
</dbReference>
<dbReference type="OrthoDB" id="3885120at2"/>
<dbReference type="Pfam" id="PF00931">
    <property type="entry name" value="NB-ARC"/>
    <property type="match status" value="1"/>
</dbReference>
<dbReference type="PANTHER" id="PTHR46082">
    <property type="entry name" value="ATP/GTP-BINDING PROTEIN-RELATED"/>
    <property type="match status" value="1"/>
</dbReference>
<comment type="caution">
    <text evidence="4">The sequence shown here is derived from an EMBL/GenBank/DDBJ whole genome shotgun (WGS) entry which is preliminary data.</text>
</comment>
<dbReference type="AlphaFoldDB" id="A0A171DJ94"/>
<feature type="region of interest" description="Disordered" evidence="1">
    <location>
        <begin position="22"/>
        <end position="48"/>
    </location>
</feature>
<proteinExistence type="predicted"/>
<dbReference type="Gene3D" id="3.40.50.300">
    <property type="entry name" value="P-loop containing nucleotide triphosphate hydrolases"/>
    <property type="match status" value="1"/>
</dbReference>
<dbReference type="RefSeq" id="WP_068899852.1">
    <property type="nucleotide sequence ID" value="NZ_BDCX01000011.1"/>
</dbReference>
<dbReference type="InterPro" id="IPR056681">
    <property type="entry name" value="DUF7779"/>
</dbReference>
<dbReference type="InterPro" id="IPR053137">
    <property type="entry name" value="NLR-like"/>
</dbReference>
<dbReference type="SMART" id="SM00028">
    <property type="entry name" value="TPR"/>
    <property type="match status" value="4"/>
</dbReference>
<organism evidence="4 5">
    <name type="scientific">Planomonospora sphaerica</name>
    <dbReference type="NCBI Taxonomy" id="161355"/>
    <lineage>
        <taxon>Bacteria</taxon>
        <taxon>Bacillati</taxon>
        <taxon>Actinomycetota</taxon>
        <taxon>Actinomycetes</taxon>
        <taxon>Streptosporangiales</taxon>
        <taxon>Streptosporangiaceae</taxon>
        <taxon>Planomonospora</taxon>
    </lineage>
</organism>
<dbReference type="STRING" id="161355.PS9374_04576"/>
<feature type="domain" description="DUF7779" evidence="3">
    <location>
        <begin position="291"/>
        <end position="374"/>
    </location>
</feature>
<dbReference type="PRINTS" id="PR00381">
    <property type="entry name" value="KINESINLIGHT"/>
</dbReference>
<evidence type="ECO:0000313" key="4">
    <source>
        <dbReference type="EMBL" id="GAT68911.1"/>
    </source>
</evidence>
<evidence type="ECO:0000256" key="1">
    <source>
        <dbReference type="SAM" id="MobiDB-lite"/>
    </source>
</evidence>
<reference evidence="4 5" key="1">
    <citation type="journal article" date="2016" name="Genome Announc.">
        <title>Draft Genome Sequence of Planomonospora sphaerica JCM9374, a Rare Actinomycete.</title>
        <authorList>
            <person name="Dohra H."/>
            <person name="Suzuki T."/>
            <person name="Inoue Y."/>
            <person name="Kodani S."/>
        </authorList>
    </citation>
    <scope>NUCLEOTIDE SEQUENCE [LARGE SCALE GENOMIC DNA]</scope>
    <source>
        <strain evidence="4 5">JCM 9374</strain>
    </source>
</reference>
<evidence type="ECO:0000259" key="2">
    <source>
        <dbReference type="Pfam" id="PF00931"/>
    </source>
</evidence>
<reference evidence="5" key="2">
    <citation type="submission" date="2016-04" db="EMBL/GenBank/DDBJ databases">
        <title>Planomonospora sphaerica JCM9374 whole genome shotgun sequence.</title>
        <authorList>
            <person name="Suzuki T."/>
            <person name="Dohra H."/>
            <person name="Kodani S."/>
        </authorList>
    </citation>
    <scope>NUCLEOTIDE SEQUENCE [LARGE SCALE GENOMIC DNA]</scope>
    <source>
        <strain evidence="5">JCM 9374</strain>
    </source>
</reference>
<dbReference type="Proteomes" id="UP000077701">
    <property type="component" value="Unassembled WGS sequence"/>
</dbReference>
<dbReference type="Pfam" id="PF13424">
    <property type="entry name" value="TPR_12"/>
    <property type="match status" value="1"/>
</dbReference>
<dbReference type="InterPro" id="IPR011990">
    <property type="entry name" value="TPR-like_helical_dom_sf"/>
</dbReference>
<dbReference type="SUPFAM" id="SSF52540">
    <property type="entry name" value="P-loop containing nucleoside triphosphate hydrolases"/>
    <property type="match status" value="1"/>
</dbReference>
<accession>A0A171DJ94</accession>
<sequence length="698" mass="74790">MPGDGDHVDFSGGTFHDKVVGKEEHHHYPPPPKPGQIIEGDIPQPPKVFQPRPALLEELDEVLRPQADTGGAVAICAMAGTPGVGKSVLAASYAWACQHANWPIVAWIPAAGEEQILTGLGALADRLGLRGGEDDAAAVALRVKTHLAATREPALVVFDNALEVETVRRWCPSTGATRVIITSRNHAFTRAYPLVEVHAFTPRQATAFLTDYTGIRDDDDGAARVAAELGCLPLALAQAAAVIVRRRITYAAYLDLLRAFPLERYLPRLDGDPYPTGTAQAILLSITQAEESAPGIRDLLEVLAVLSPAGIPRAILYGGGADGSAPDAQVVDSVDEALAILAEASLIGFSEDGTAVLMHRLIQRVLRERATHEDRLSQILQTTTGLLAAYNTTLPDGAATWGARAAVEVLHEQTSTVYAIACRADALNPGLLNLRTWCGQYLHDLADLRRATPLLEQTLADHERVLGADHPSTLASRNNLAYAYESAGDLARAIPLYEQTLADSERVLGADHPSTLTSRNNLASTYESAGDLARAIPLYEQTLADRERVLGADHPDTLASRNNLAYVYESAGDLARAIPLHKQTATDCEQALGADHPSTLTSRNNLASAYYAAGDLARATLLYEQTLADRERVLGADHPSTLTSRNNLASTYESAGDLARAIPLYEQTLADCEQLLGSEHPTTVTVRANLQATRRSAP</sequence>
<dbReference type="SUPFAM" id="SSF48452">
    <property type="entry name" value="TPR-like"/>
    <property type="match status" value="2"/>
</dbReference>
<protein>
    <submittedName>
        <fullName evidence="4">NB-ARC domain-containing protein</fullName>
    </submittedName>
</protein>
<dbReference type="EMBL" id="BDCX01000011">
    <property type="protein sequence ID" value="GAT68911.1"/>
    <property type="molecule type" value="Genomic_DNA"/>
</dbReference>
<name>A0A171DJ94_9ACTN</name>
<dbReference type="Pfam" id="PF13374">
    <property type="entry name" value="TPR_10"/>
    <property type="match status" value="4"/>
</dbReference>